<evidence type="ECO:0000313" key="3">
    <source>
        <dbReference type="Proteomes" id="UP000324222"/>
    </source>
</evidence>
<evidence type="ECO:0000256" key="1">
    <source>
        <dbReference type="SAM" id="MobiDB-lite"/>
    </source>
</evidence>
<proteinExistence type="predicted"/>
<dbReference type="OrthoDB" id="6512771at2759"/>
<feature type="region of interest" description="Disordered" evidence="1">
    <location>
        <begin position="64"/>
        <end position="87"/>
    </location>
</feature>
<protein>
    <submittedName>
        <fullName evidence="2">Uncharacterized protein</fullName>
    </submittedName>
</protein>
<organism evidence="2 3">
    <name type="scientific">Portunus trituberculatus</name>
    <name type="common">Swimming crab</name>
    <name type="synonym">Neptunus trituberculatus</name>
    <dbReference type="NCBI Taxonomy" id="210409"/>
    <lineage>
        <taxon>Eukaryota</taxon>
        <taxon>Metazoa</taxon>
        <taxon>Ecdysozoa</taxon>
        <taxon>Arthropoda</taxon>
        <taxon>Crustacea</taxon>
        <taxon>Multicrustacea</taxon>
        <taxon>Malacostraca</taxon>
        <taxon>Eumalacostraca</taxon>
        <taxon>Eucarida</taxon>
        <taxon>Decapoda</taxon>
        <taxon>Pleocyemata</taxon>
        <taxon>Brachyura</taxon>
        <taxon>Eubrachyura</taxon>
        <taxon>Portunoidea</taxon>
        <taxon>Portunidae</taxon>
        <taxon>Portuninae</taxon>
        <taxon>Portunus</taxon>
    </lineage>
</organism>
<dbReference type="EMBL" id="VSRR010064571">
    <property type="protein sequence ID" value="MPC84150.1"/>
    <property type="molecule type" value="Genomic_DNA"/>
</dbReference>
<gene>
    <name evidence="2" type="ORF">E2C01_078878</name>
</gene>
<dbReference type="AlphaFoldDB" id="A0A5B7IHZ7"/>
<comment type="caution">
    <text evidence="2">The sequence shown here is derived from an EMBL/GenBank/DDBJ whole genome shotgun (WGS) entry which is preliminary data.</text>
</comment>
<reference evidence="2 3" key="1">
    <citation type="submission" date="2019-05" db="EMBL/GenBank/DDBJ databases">
        <title>Another draft genome of Portunus trituberculatus and its Hox gene families provides insights of decapod evolution.</title>
        <authorList>
            <person name="Jeong J.-H."/>
            <person name="Song I."/>
            <person name="Kim S."/>
            <person name="Choi T."/>
            <person name="Kim D."/>
            <person name="Ryu S."/>
            <person name="Kim W."/>
        </authorList>
    </citation>
    <scope>NUCLEOTIDE SEQUENCE [LARGE SCALE GENOMIC DNA]</scope>
    <source>
        <tissue evidence="2">Muscle</tissue>
    </source>
</reference>
<dbReference type="Proteomes" id="UP000324222">
    <property type="component" value="Unassembled WGS sequence"/>
</dbReference>
<sequence>MVVMPHTWWENNNNNTPAWAVIGQALVAWVNAVFIGPARAGACSSLVYRRDGNGQGMQKLEKLGSVKKEADSSTTKPPPIDYFDFED</sequence>
<evidence type="ECO:0000313" key="2">
    <source>
        <dbReference type="EMBL" id="MPC84150.1"/>
    </source>
</evidence>
<name>A0A5B7IHZ7_PORTR</name>
<keyword evidence="3" id="KW-1185">Reference proteome</keyword>
<accession>A0A5B7IHZ7</accession>